<dbReference type="GO" id="GO:0005509">
    <property type="term" value="F:calcium ion binding"/>
    <property type="evidence" value="ECO:0007669"/>
    <property type="project" value="InterPro"/>
</dbReference>
<dbReference type="Gene3D" id="1.10.238.10">
    <property type="entry name" value="EF-hand"/>
    <property type="match status" value="1"/>
</dbReference>
<accession>A0AA86RF52</accession>
<evidence type="ECO:0000313" key="4">
    <source>
        <dbReference type="EMBL" id="CAI9971119.1"/>
    </source>
</evidence>
<dbReference type="EMBL" id="CATOUU010001089">
    <property type="protein sequence ID" value="CAI9971119.1"/>
    <property type="molecule type" value="Genomic_DNA"/>
</dbReference>
<feature type="domain" description="EF-hand" evidence="3">
    <location>
        <begin position="11"/>
        <end position="46"/>
    </location>
</feature>
<dbReference type="InterPro" id="IPR002048">
    <property type="entry name" value="EF_hand_dom"/>
</dbReference>
<feature type="compositionally biased region" description="Polar residues" evidence="2">
    <location>
        <begin position="57"/>
        <end position="75"/>
    </location>
</feature>
<evidence type="ECO:0000313" key="5">
    <source>
        <dbReference type="EMBL" id="CAL6082649.1"/>
    </source>
</evidence>
<gene>
    <name evidence="4" type="ORF">HINF_LOCUS58764</name>
    <name evidence="5" type="ORF">HINF_LOCUS61346</name>
</gene>
<dbReference type="SUPFAM" id="SSF47473">
    <property type="entry name" value="EF-hand"/>
    <property type="match status" value="1"/>
</dbReference>
<evidence type="ECO:0000256" key="1">
    <source>
        <dbReference type="ARBA" id="ARBA00022837"/>
    </source>
</evidence>
<dbReference type="PROSITE" id="PS00018">
    <property type="entry name" value="EF_HAND_1"/>
    <property type="match status" value="1"/>
</dbReference>
<proteinExistence type="predicted"/>
<dbReference type="InterPro" id="IPR018247">
    <property type="entry name" value="EF_Hand_1_Ca_BS"/>
</dbReference>
<evidence type="ECO:0000313" key="6">
    <source>
        <dbReference type="Proteomes" id="UP001642409"/>
    </source>
</evidence>
<sequence length="87" mass="10070">MIKLGVKLDDTQRSEVEKLITIADENNTKKLEFYEFKQFMYAVLNSPLRRPSPSSSTFTTKTNLELFSRQNSSGSSRKRVQRPPSNR</sequence>
<evidence type="ECO:0000256" key="2">
    <source>
        <dbReference type="SAM" id="MobiDB-lite"/>
    </source>
</evidence>
<dbReference type="Proteomes" id="UP001642409">
    <property type="component" value="Unassembled WGS sequence"/>
</dbReference>
<name>A0AA86RF52_9EUKA</name>
<protein>
    <submittedName>
        <fullName evidence="4">EF-hand domain pair</fullName>
    </submittedName>
    <submittedName>
        <fullName evidence="5">EF-hand_domain pair</fullName>
    </submittedName>
</protein>
<dbReference type="InterPro" id="IPR011992">
    <property type="entry name" value="EF-hand-dom_pair"/>
</dbReference>
<dbReference type="EMBL" id="CAXDID020000366">
    <property type="protein sequence ID" value="CAL6082649.1"/>
    <property type="molecule type" value="Genomic_DNA"/>
</dbReference>
<reference evidence="4" key="1">
    <citation type="submission" date="2023-06" db="EMBL/GenBank/DDBJ databases">
        <authorList>
            <person name="Kurt Z."/>
        </authorList>
    </citation>
    <scope>NUCLEOTIDE SEQUENCE</scope>
</reference>
<organism evidence="4">
    <name type="scientific">Hexamita inflata</name>
    <dbReference type="NCBI Taxonomy" id="28002"/>
    <lineage>
        <taxon>Eukaryota</taxon>
        <taxon>Metamonada</taxon>
        <taxon>Diplomonadida</taxon>
        <taxon>Hexamitidae</taxon>
        <taxon>Hexamitinae</taxon>
        <taxon>Hexamita</taxon>
    </lineage>
</organism>
<evidence type="ECO:0000259" key="3">
    <source>
        <dbReference type="PROSITE" id="PS50222"/>
    </source>
</evidence>
<dbReference type="PROSITE" id="PS50222">
    <property type="entry name" value="EF_HAND_2"/>
    <property type="match status" value="1"/>
</dbReference>
<comment type="caution">
    <text evidence="4">The sequence shown here is derived from an EMBL/GenBank/DDBJ whole genome shotgun (WGS) entry which is preliminary data.</text>
</comment>
<feature type="region of interest" description="Disordered" evidence="2">
    <location>
        <begin position="48"/>
        <end position="87"/>
    </location>
</feature>
<dbReference type="AlphaFoldDB" id="A0AA86RF52"/>
<reference evidence="5 6" key="2">
    <citation type="submission" date="2024-07" db="EMBL/GenBank/DDBJ databases">
        <authorList>
            <person name="Akdeniz Z."/>
        </authorList>
    </citation>
    <scope>NUCLEOTIDE SEQUENCE [LARGE SCALE GENOMIC DNA]</scope>
</reference>
<keyword evidence="6" id="KW-1185">Reference proteome</keyword>
<keyword evidence="1" id="KW-0106">Calcium</keyword>